<dbReference type="Proteomes" id="UP000306236">
    <property type="component" value="Unassembled WGS sequence"/>
</dbReference>
<evidence type="ECO:0000256" key="1">
    <source>
        <dbReference type="SAM" id="Phobius"/>
    </source>
</evidence>
<sequence length="111" mass="12441">MYSNDWWVLAMIVGLTAVTLITRGFFMFPDKEIPLPAWLKRGLKYAPLAALAAVIIPEMVITDGMLSQTLRDARICAVPFAVAYYYWRKGILGTIVVGMAVYLPLRLGMGW</sequence>
<evidence type="ECO:0000313" key="3">
    <source>
        <dbReference type="Proteomes" id="UP000306236"/>
    </source>
</evidence>
<dbReference type="Pfam" id="PF05437">
    <property type="entry name" value="AzlD"/>
    <property type="match status" value="1"/>
</dbReference>
<protein>
    <submittedName>
        <fullName evidence="2">AzlD domain-containing protein</fullName>
    </submittedName>
</protein>
<dbReference type="EMBL" id="SSWX01000001">
    <property type="protein sequence ID" value="THJ36374.1"/>
    <property type="molecule type" value="Genomic_DNA"/>
</dbReference>
<feature type="transmembrane region" description="Helical" evidence="1">
    <location>
        <begin position="46"/>
        <end position="66"/>
    </location>
</feature>
<feature type="transmembrane region" description="Helical" evidence="1">
    <location>
        <begin position="86"/>
        <end position="105"/>
    </location>
</feature>
<proteinExistence type="predicted"/>
<dbReference type="AlphaFoldDB" id="A0A4S5BTW8"/>
<name>A0A4S5BTW8_9BURK</name>
<dbReference type="OrthoDB" id="515103at2"/>
<comment type="caution">
    <text evidence="2">The sequence shown here is derived from an EMBL/GenBank/DDBJ whole genome shotgun (WGS) entry which is preliminary data.</text>
</comment>
<dbReference type="RefSeq" id="WP_136404633.1">
    <property type="nucleotide sequence ID" value="NZ_JARXRQ010000004.1"/>
</dbReference>
<keyword evidence="1" id="KW-1133">Transmembrane helix</keyword>
<accession>A0A4S5BTW8</accession>
<keyword evidence="3" id="KW-1185">Reference proteome</keyword>
<reference evidence="2 3" key="1">
    <citation type="submission" date="2019-04" db="EMBL/GenBank/DDBJ databases">
        <title>Lampropedia sp YIM MLB12 draf genome.</title>
        <authorList>
            <person name="Wang Y.-X."/>
        </authorList>
    </citation>
    <scope>NUCLEOTIDE SEQUENCE [LARGE SCALE GENOMIC DNA]</scope>
    <source>
        <strain evidence="2 3">YIM MLB12</strain>
    </source>
</reference>
<dbReference type="InterPro" id="IPR008407">
    <property type="entry name" value="Brnchd-chn_aa_trnsp_AzlD"/>
</dbReference>
<keyword evidence="1" id="KW-0472">Membrane</keyword>
<keyword evidence="1" id="KW-0812">Transmembrane</keyword>
<evidence type="ECO:0000313" key="2">
    <source>
        <dbReference type="EMBL" id="THJ36374.1"/>
    </source>
</evidence>
<gene>
    <name evidence="2" type="ORF">E8K88_00235</name>
</gene>
<feature type="transmembrane region" description="Helical" evidence="1">
    <location>
        <begin position="6"/>
        <end position="26"/>
    </location>
</feature>
<organism evidence="2 3">
    <name type="scientific">Lampropedia aestuarii</name>
    <dbReference type="NCBI Taxonomy" id="2562762"/>
    <lineage>
        <taxon>Bacteria</taxon>
        <taxon>Pseudomonadati</taxon>
        <taxon>Pseudomonadota</taxon>
        <taxon>Betaproteobacteria</taxon>
        <taxon>Burkholderiales</taxon>
        <taxon>Comamonadaceae</taxon>
        <taxon>Lampropedia</taxon>
    </lineage>
</organism>